<dbReference type="InterPro" id="IPR029063">
    <property type="entry name" value="SAM-dependent_MTases_sf"/>
</dbReference>
<dbReference type="Gene3D" id="3.40.50.150">
    <property type="entry name" value="Vaccinia Virus protein VP39"/>
    <property type="match status" value="1"/>
</dbReference>
<reference evidence="2 3" key="1">
    <citation type="journal article" date="2013" name="PLoS ONE">
        <title>Poles Apart: Arctic and Antarctic Octadecabacter strains Share High Genome Plasticity and a New Type of Xanthorhodopsin.</title>
        <authorList>
            <person name="Vollmers J."/>
            <person name="Voget S."/>
            <person name="Dietrich S."/>
            <person name="Gollnow K."/>
            <person name="Smits M."/>
            <person name="Meyer K."/>
            <person name="Brinkhoff T."/>
            <person name="Simon M."/>
            <person name="Daniel R."/>
        </authorList>
    </citation>
    <scope>NUCLEOTIDE SEQUENCE [LARGE SCALE GENOMIC DNA]</scope>
    <source>
        <strain evidence="2 3">307</strain>
    </source>
</reference>
<dbReference type="InterPro" id="IPR041698">
    <property type="entry name" value="Methyltransf_25"/>
</dbReference>
<proteinExistence type="predicted"/>
<gene>
    <name evidence="2" type="ORF">OAN307_c45780</name>
</gene>
<protein>
    <submittedName>
        <fullName evidence="2">Putative methyltransferase</fullName>
    </submittedName>
</protein>
<evidence type="ECO:0000313" key="2">
    <source>
        <dbReference type="EMBL" id="AGI69933.1"/>
    </source>
</evidence>
<dbReference type="GO" id="GO:0008168">
    <property type="term" value="F:methyltransferase activity"/>
    <property type="evidence" value="ECO:0007669"/>
    <property type="project" value="UniProtKB-KW"/>
</dbReference>
<dbReference type="HOGENOM" id="CLU_1633695_0_0_5"/>
<dbReference type="CDD" id="cd02440">
    <property type="entry name" value="AdoMet_MTases"/>
    <property type="match status" value="1"/>
</dbReference>
<dbReference type="KEGG" id="oat:OAN307_c45780"/>
<sequence length="162" mass="17113">MTDDTNLEGAYALKTPEDTKRLYAAWADTYDSDFGAAQGYLTPREVVRVFVGAGGCGPVLDVGAGTGLVGEGLAAVGVGPIDALDLSEDMLRVAKGKGAYRDLIAADVTQPLGLTGYRGIVSAGTFTRFCRKFFGRLTNSLLWTQLCCEGCELLECRDACLG</sequence>
<dbReference type="SUPFAM" id="SSF53335">
    <property type="entry name" value="S-adenosyl-L-methionine-dependent methyltransferases"/>
    <property type="match status" value="1"/>
</dbReference>
<keyword evidence="2" id="KW-0489">Methyltransferase</keyword>
<feature type="domain" description="Methyltransferase" evidence="1">
    <location>
        <begin position="59"/>
        <end position="109"/>
    </location>
</feature>
<keyword evidence="2" id="KW-0808">Transferase</keyword>
<dbReference type="STRING" id="391626.OAN307_c45780"/>
<evidence type="ECO:0000259" key="1">
    <source>
        <dbReference type="Pfam" id="PF13649"/>
    </source>
</evidence>
<dbReference type="RefSeq" id="WP_015501822.1">
    <property type="nucleotide sequence ID" value="NC_020911.1"/>
</dbReference>
<name>M9RDV5_9RHOB</name>
<dbReference type="AlphaFoldDB" id="M9RDV5"/>
<keyword evidence="3" id="KW-1185">Reference proteome</keyword>
<accession>M9RDV5</accession>
<dbReference type="eggNOG" id="COG4976">
    <property type="taxonomic scope" value="Bacteria"/>
</dbReference>
<dbReference type="EMBL" id="CP003740">
    <property type="protein sequence ID" value="AGI69933.1"/>
    <property type="molecule type" value="Genomic_DNA"/>
</dbReference>
<organism evidence="2 3">
    <name type="scientific">Octadecabacter antarcticus 307</name>
    <dbReference type="NCBI Taxonomy" id="391626"/>
    <lineage>
        <taxon>Bacteria</taxon>
        <taxon>Pseudomonadati</taxon>
        <taxon>Pseudomonadota</taxon>
        <taxon>Alphaproteobacteria</taxon>
        <taxon>Rhodobacterales</taxon>
        <taxon>Roseobacteraceae</taxon>
        <taxon>Octadecabacter</taxon>
    </lineage>
</organism>
<dbReference type="GO" id="GO:0032259">
    <property type="term" value="P:methylation"/>
    <property type="evidence" value="ECO:0007669"/>
    <property type="project" value="UniProtKB-KW"/>
</dbReference>
<dbReference type="Pfam" id="PF13649">
    <property type="entry name" value="Methyltransf_25"/>
    <property type="match status" value="1"/>
</dbReference>
<dbReference type="Proteomes" id="UP000005307">
    <property type="component" value="Chromosome"/>
</dbReference>
<evidence type="ECO:0000313" key="3">
    <source>
        <dbReference type="Proteomes" id="UP000005307"/>
    </source>
</evidence>
<dbReference type="OrthoDB" id="9807911at2"/>